<evidence type="ECO:0000313" key="3">
    <source>
        <dbReference type="Proteomes" id="UP001321760"/>
    </source>
</evidence>
<evidence type="ECO:0008006" key="4">
    <source>
        <dbReference type="Google" id="ProtNLM"/>
    </source>
</evidence>
<reference evidence="2" key="2">
    <citation type="submission" date="2023-05" db="EMBL/GenBank/DDBJ databases">
        <authorList>
            <consortium name="Lawrence Berkeley National Laboratory"/>
            <person name="Steindorff A."/>
            <person name="Hensen N."/>
            <person name="Bonometti L."/>
            <person name="Westerberg I."/>
            <person name="Brannstrom I.O."/>
            <person name="Guillou S."/>
            <person name="Cros-Aarteil S."/>
            <person name="Calhoun S."/>
            <person name="Haridas S."/>
            <person name="Kuo A."/>
            <person name="Mondo S."/>
            <person name="Pangilinan J."/>
            <person name="Riley R."/>
            <person name="Labutti K."/>
            <person name="Andreopoulos B."/>
            <person name="Lipzen A."/>
            <person name="Chen C."/>
            <person name="Yanf M."/>
            <person name="Daum C."/>
            <person name="Ng V."/>
            <person name="Clum A."/>
            <person name="Ohm R."/>
            <person name="Martin F."/>
            <person name="Silar P."/>
            <person name="Natvig D."/>
            <person name="Lalanne C."/>
            <person name="Gautier V."/>
            <person name="Ament-Velasquez S.L."/>
            <person name="Kruys A."/>
            <person name="Hutchinson M.I."/>
            <person name="Powell A.J."/>
            <person name="Barry K."/>
            <person name="Miller A.N."/>
            <person name="Grigoriev I.V."/>
            <person name="Debuchy R."/>
            <person name="Gladieux P."/>
            <person name="Thoren M.H."/>
            <person name="Johannesson H."/>
        </authorList>
    </citation>
    <scope>NUCLEOTIDE SEQUENCE</scope>
    <source>
        <strain evidence="2">PSN243</strain>
    </source>
</reference>
<dbReference type="Proteomes" id="UP001321760">
    <property type="component" value="Unassembled WGS sequence"/>
</dbReference>
<sequence length="269" mass="28660">MRIAPLSLLTALSALAGVANAARPCPDTLAPFQWTVSEWTYDAPDPTGRGRAAIDSTVGLYLVVGGVDFSCYGTWPETWEGRADDGSLIWFSCVVNRGRMVDTTVSFAMDWKAEKLYTTHTYVCENGARQGSSVIATASVDLDIDCQRSTPGGRPTRCIMRDRQLTLTTRPEVASSTLCGANHPGPASWEVSGYISALGPGNQAAPAEKFRVHSLADGSKFECSATSVEDSIVRGSCASVSGPAGNLSFSFDRDVRLISLMQGQTCGDK</sequence>
<accession>A0AAV9GKB4</accession>
<gene>
    <name evidence="2" type="ORF">QBC34DRAFT_300449</name>
</gene>
<feature type="chain" id="PRO_5043350622" description="Ig-like domain-containing protein" evidence="1">
    <location>
        <begin position="22"/>
        <end position="269"/>
    </location>
</feature>
<evidence type="ECO:0000256" key="1">
    <source>
        <dbReference type="SAM" id="SignalP"/>
    </source>
</evidence>
<keyword evidence="1" id="KW-0732">Signal</keyword>
<organism evidence="2 3">
    <name type="scientific">Podospora aff. communis PSN243</name>
    <dbReference type="NCBI Taxonomy" id="3040156"/>
    <lineage>
        <taxon>Eukaryota</taxon>
        <taxon>Fungi</taxon>
        <taxon>Dikarya</taxon>
        <taxon>Ascomycota</taxon>
        <taxon>Pezizomycotina</taxon>
        <taxon>Sordariomycetes</taxon>
        <taxon>Sordariomycetidae</taxon>
        <taxon>Sordariales</taxon>
        <taxon>Podosporaceae</taxon>
        <taxon>Podospora</taxon>
    </lineage>
</organism>
<reference evidence="2" key="1">
    <citation type="journal article" date="2023" name="Mol. Phylogenet. Evol.">
        <title>Genome-scale phylogeny and comparative genomics of the fungal order Sordariales.</title>
        <authorList>
            <person name="Hensen N."/>
            <person name="Bonometti L."/>
            <person name="Westerberg I."/>
            <person name="Brannstrom I.O."/>
            <person name="Guillou S."/>
            <person name="Cros-Aarteil S."/>
            <person name="Calhoun S."/>
            <person name="Haridas S."/>
            <person name="Kuo A."/>
            <person name="Mondo S."/>
            <person name="Pangilinan J."/>
            <person name="Riley R."/>
            <person name="LaButti K."/>
            <person name="Andreopoulos B."/>
            <person name="Lipzen A."/>
            <person name="Chen C."/>
            <person name="Yan M."/>
            <person name="Daum C."/>
            <person name="Ng V."/>
            <person name="Clum A."/>
            <person name="Steindorff A."/>
            <person name="Ohm R.A."/>
            <person name="Martin F."/>
            <person name="Silar P."/>
            <person name="Natvig D.O."/>
            <person name="Lalanne C."/>
            <person name="Gautier V."/>
            <person name="Ament-Velasquez S.L."/>
            <person name="Kruys A."/>
            <person name="Hutchinson M.I."/>
            <person name="Powell A.J."/>
            <person name="Barry K."/>
            <person name="Miller A.N."/>
            <person name="Grigoriev I.V."/>
            <person name="Debuchy R."/>
            <person name="Gladieux P."/>
            <person name="Hiltunen Thoren M."/>
            <person name="Johannesson H."/>
        </authorList>
    </citation>
    <scope>NUCLEOTIDE SEQUENCE</scope>
    <source>
        <strain evidence="2">PSN243</strain>
    </source>
</reference>
<proteinExistence type="predicted"/>
<protein>
    <recommendedName>
        <fullName evidence="4">Ig-like domain-containing protein</fullName>
    </recommendedName>
</protein>
<name>A0AAV9GKB4_9PEZI</name>
<dbReference type="AlphaFoldDB" id="A0AAV9GKB4"/>
<dbReference type="EMBL" id="MU865941">
    <property type="protein sequence ID" value="KAK4448796.1"/>
    <property type="molecule type" value="Genomic_DNA"/>
</dbReference>
<comment type="caution">
    <text evidence="2">The sequence shown here is derived from an EMBL/GenBank/DDBJ whole genome shotgun (WGS) entry which is preliminary data.</text>
</comment>
<feature type="signal peptide" evidence="1">
    <location>
        <begin position="1"/>
        <end position="21"/>
    </location>
</feature>
<evidence type="ECO:0000313" key="2">
    <source>
        <dbReference type="EMBL" id="KAK4448796.1"/>
    </source>
</evidence>
<keyword evidence="3" id="KW-1185">Reference proteome</keyword>